<proteinExistence type="predicted"/>
<dbReference type="AlphaFoldDB" id="A0A5B7CVA5"/>
<reference evidence="1 2" key="1">
    <citation type="submission" date="2019-05" db="EMBL/GenBank/DDBJ databases">
        <title>Another draft genome of Portunus trituberculatus and its Hox gene families provides insights of decapod evolution.</title>
        <authorList>
            <person name="Jeong J.-H."/>
            <person name="Song I."/>
            <person name="Kim S."/>
            <person name="Choi T."/>
            <person name="Kim D."/>
            <person name="Ryu S."/>
            <person name="Kim W."/>
        </authorList>
    </citation>
    <scope>NUCLEOTIDE SEQUENCE [LARGE SCALE GENOMIC DNA]</scope>
    <source>
        <tissue evidence="1">Muscle</tissue>
    </source>
</reference>
<protein>
    <submittedName>
        <fullName evidence="1">Uncharacterized protein</fullName>
    </submittedName>
</protein>
<keyword evidence="2" id="KW-1185">Reference proteome</keyword>
<comment type="caution">
    <text evidence="1">The sequence shown here is derived from an EMBL/GenBank/DDBJ whole genome shotgun (WGS) entry which is preliminary data.</text>
</comment>
<sequence>MTKDNAHHNCSNVGVNFSISCPCEHDLLHVKHLPIHGTLEHLYIFVKQPHHAAQPHFPTPPCHATQPHLPSPYTTMPHSMATPPCTIMPHSMAIALCTTAPLTLSLMQRHCNGIQIHNCQ</sequence>
<gene>
    <name evidence="1" type="ORF">E2C01_005499</name>
</gene>
<dbReference type="PROSITE" id="PS51257">
    <property type="entry name" value="PROKAR_LIPOPROTEIN"/>
    <property type="match status" value="1"/>
</dbReference>
<name>A0A5B7CVA5_PORTR</name>
<dbReference type="EMBL" id="VSRR010000237">
    <property type="protein sequence ID" value="MPC12791.1"/>
    <property type="molecule type" value="Genomic_DNA"/>
</dbReference>
<accession>A0A5B7CVA5</accession>
<evidence type="ECO:0000313" key="2">
    <source>
        <dbReference type="Proteomes" id="UP000324222"/>
    </source>
</evidence>
<dbReference type="Proteomes" id="UP000324222">
    <property type="component" value="Unassembled WGS sequence"/>
</dbReference>
<organism evidence="1 2">
    <name type="scientific">Portunus trituberculatus</name>
    <name type="common">Swimming crab</name>
    <name type="synonym">Neptunus trituberculatus</name>
    <dbReference type="NCBI Taxonomy" id="210409"/>
    <lineage>
        <taxon>Eukaryota</taxon>
        <taxon>Metazoa</taxon>
        <taxon>Ecdysozoa</taxon>
        <taxon>Arthropoda</taxon>
        <taxon>Crustacea</taxon>
        <taxon>Multicrustacea</taxon>
        <taxon>Malacostraca</taxon>
        <taxon>Eumalacostraca</taxon>
        <taxon>Eucarida</taxon>
        <taxon>Decapoda</taxon>
        <taxon>Pleocyemata</taxon>
        <taxon>Brachyura</taxon>
        <taxon>Eubrachyura</taxon>
        <taxon>Portunoidea</taxon>
        <taxon>Portunidae</taxon>
        <taxon>Portuninae</taxon>
        <taxon>Portunus</taxon>
    </lineage>
</organism>
<evidence type="ECO:0000313" key="1">
    <source>
        <dbReference type="EMBL" id="MPC12791.1"/>
    </source>
</evidence>